<evidence type="ECO:0000313" key="3">
    <source>
        <dbReference type="EMBL" id="MFJ1269137.1"/>
    </source>
</evidence>
<keyword evidence="1" id="KW-0175">Coiled coil</keyword>
<protein>
    <submittedName>
        <fullName evidence="3">Uncharacterized protein</fullName>
    </submittedName>
</protein>
<comment type="caution">
    <text evidence="3">The sequence shown here is derived from an EMBL/GenBank/DDBJ whole genome shotgun (WGS) entry which is preliminary data.</text>
</comment>
<dbReference type="RefSeq" id="WP_400187962.1">
    <property type="nucleotide sequence ID" value="NZ_JBGORX010000004.1"/>
</dbReference>
<reference evidence="3 4" key="1">
    <citation type="submission" date="2024-08" db="EMBL/GenBank/DDBJ databases">
        <title>Draft Genome Sequence of Legionella lytica strain DSB2004, Isolated From a Fire Sprinkler System.</title>
        <authorList>
            <person name="Everhart A.D."/>
            <person name="Kidane D.T."/>
            <person name="Farone A.L."/>
            <person name="Farone M.B."/>
        </authorList>
    </citation>
    <scope>NUCLEOTIDE SEQUENCE [LARGE SCALE GENOMIC DNA]</scope>
    <source>
        <strain evidence="3 4">DSB2004</strain>
    </source>
</reference>
<dbReference type="Proteomes" id="UP001615550">
    <property type="component" value="Unassembled WGS sequence"/>
</dbReference>
<accession>A0ABW8D8U5</accession>
<keyword evidence="4" id="KW-1185">Reference proteome</keyword>
<evidence type="ECO:0000256" key="2">
    <source>
        <dbReference type="SAM" id="MobiDB-lite"/>
    </source>
</evidence>
<evidence type="ECO:0000256" key="1">
    <source>
        <dbReference type="SAM" id="Coils"/>
    </source>
</evidence>
<feature type="coiled-coil region" evidence="1">
    <location>
        <begin position="406"/>
        <end position="433"/>
    </location>
</feature>
<organism evidence="3 4">
    <name type="scientific">Legionella lytica</name>
    <dbReference type="NCBI Taxonomy" id="96232"/>
    <lineage>
        <taxon>Bacteria</taxon>
        <taxon>Pseudomonadati</taxon>
        <taxon>Pseudomonadota</taxon>
        <taxon>Gammaproteobacteria</taxon>
        <taxon>Legionellales</taxon>
        <taxon>Legionellaceae</taxon>
        <taxon>Legionella</taxon>
    </lineage>
</organism>
<proteinExistence type="predicted"/>
<evidence type="ECO:0000313" key="4">
    <source>
        <dbReference type="Proteomes" id="UP001615550"/>
    </source>
</evidence>
<feature type="region of interest" description="Disordered" evidence="2">
    <location>
        <begin position="261"/>
        <end position="285"/>
    </location>
</feature>
<gene>
    <name evidence="3" type="ORF">ACD661_11250</name>
</gene>
<name>A0ABW8D8U5_9GAMM</name>
<dbReference type="EMBL" id="JBGORX010000004">
    <property type="protein sequence ID" value="MFJ1269137.1"/>
    <property type="molecule type" value="Genomic_DNA"/>
</dbReference>
<feature type="compositionally biased region" description="Polar residues" evidence="2">
    <location>
        <begin position="261"/>
        <end position="276"/>
    </location>
</feature>
<sequence length="1032" mass="117285">MSKTLKNESDCSEIQEWIVKKRQNQTIPPELLKKFESESFLNALHQSDELYKTFYNKTIYINLHTDGLVGHVSGDLPVLSDDGKTITLHQNIGLDPAPDAPLFKKIIGTQGYINSQIRSEEKNRLLKVAVHISEERYEQLAHLMREAIDKPPPYNVMGFNGHNCIQWMHGLLQSINITDGLNNKFSYSDINQLDSKPILTQARPFTEEFNNELLQTYTADMVDELATTLQTKLQETRRNKMQEYNDSRIKKDLLFFLEKSQPSEQQPTPDASSIEQEPNVDFEPNDSLTQFALDATELDCLINDSALYTLSPEEPTPTKAQESPSIGNPLKITHVSLGTVHNNHMGIVASLENGSSIGIGLHARTGSSSTLTFNLISPLTTSALASSMAVVAPITALIVTISWMYNKRLKRIEKHLQHDLEQTRNNMESINNSLQLCINDFQDELIDTKDFITKLNATNALITSEQTGLLNRAHYALKKKKYENVYHYFKKIFVMQQTLLDNTHRMDNNNLLEETRAQLSSQQNHSLINLISYLEQITNKPTLSPADFYEARELKNLLINKLLLNNVLLSKDNLLKLQALSLKSPSALTSVALPPMPGSACFRTTKEEHTAETCINSLHQKYNRLKNLIEKKESCIEEERSLFVESVSLSMNTLKQIKLKGKGNDCKSYFASFMERLTSEVEANASTTPLFSADEIKKIKQHNYTLTVHGYNKITLRFFNPVISSTLHVMQDRISRWEERSIYYKGSKAVELMAGANQFFPSVLPNLCCLPIALIQNNSSNWGKYFNENTHNQLVQYTQPMTYLVKATDIAYLISKLPFAFKNEQAMNILNGIAKLTAFSTFIYSCYDTYKTRKMNPLWVRNTVDSAFKLLEYSKSPLPKRSKDFSFFDHAKKKLADKGWLQLGTLPTSREYYLFKDWLQSLLAVGLALTQKEESSSQNTNLLISLYNACSGVYTERSYEALMANATYHRAHNNFEALENSVSQLRSDLTKYHGAFSQQDDSIIVTKARCFLIEIERVLLEQPGYSKSVGIG</sequence>